<dbReference type="SUPFAM" id="SSF160719">
    <property type="entry name" value="gpW/gp25-like"/>
    <property type="match status" value="1"/>
</dbReference>
<dbReference type="Pfam" id="PF04965">
    <property type="entry name" value="GPW_gp25"/>
    <property type="match status" value="1"/>
</dbReference>
<dbReference type="InterPro" id="IPR017737">
    <property type="entry name" value="TssE1-like"/>
</dbReference>
<accession>A0A3R8SC45</accession>
<keyword evidence="4" id="KW-1185">Reference proteome</keyword>
<dbReference type="OrthoDB" id="119583at2"/>
<gene>
    <name evidence="3" type="primary">tssE</name>
    <name evidence="3" type="ORF">EIP75_00615</name>
</gene>
<dbReference type="Proteomes" id="UP000269265">
    <property type="component" value="Unassembled WGS sequence"/>
</dbReference>
<dbReference type="PANTHER" id="PTHR38595:SF1">
    <property type="entry name" value="TYPE VI SECRETION SYSTEM COMPONENT TSSE1"/>
    <property type="match status" value="1"/>
</dbReference>
<name>A0A3R8SC45_9BURK</name>
<dbReference type="RefSeq" id="WP_125241282.1">
    <property type="nucleotide sequence ID" value="NZ_RSED01000001.1"/>
</dbReference>
<evidence type="ECO:0000313" key="3">
    <source>
        <dbReference type="EMBL" id="RRS06139.1"/>
    </source>
</evidence>
<evidence type="ECO:0000256" key="1">
    <source>
        <dbReference type="SAM" id="MobiDB-lite"/>
    </source>
</evidence>
<comment type="caution">
    <text evidence="3">The sequence shown here is derived from an EMBL/GenBank/DDBJ whole genome shotgun (WGS) entry which is preliminary data.</text>
</comment>
<feature type="compositionally biased region" description="Polar residues" evidence="1">
    <location>
        <begin position="1"/>
        <end position="10"/>
    </location>
</feature>
<feature type="domain" description="IraD/Gp25-like" evidence="2">
    <location>
        <begin position="39"/>
        <end position="160"/>
    </location>
</feature>
<evidence type="ECO:0000259" key="2">
    <source>
        <dbReference type="Pfam" id="PF04965"/>
    </source>
</evidence>
<dbReference type="PANTHER" id="PTHR38595">
    <property type="entry name" value="CYTOPLASMIC PROTEIN-RELATED"/>
    <property type="match status" value="1"/>
</dbReference>
<proteinExistence type="predicted"/>
<dbReference type="AlphaFoldDB" id="A0A3R8SC45"/>
<protein>
    <submittedName>
        <fullName evidence="3">Type VI secretion system baseplate subunit TssE</fullName>
    </submittedName>
</protein>
<dbReference type="InterPro" id="IPR007048">
    <property type="entry name" value="IraD/Gp25-like"/>
</dbReference>
<feature type="compositionally biased region" description="Basic and acidic residues" evidence="1">
    <location>
        <begin position="17"/>
        <end position="28"/>
    </location>
</feature>
<sequence length="185" mass="20746">MAELTSQERLQPSLLDRLTDADPGNKSESLDARVLSRQQLRAAVLRDLSWLFNANRAEPSRRTSAKQSRPAYIDEEAALWKQAPFAQHSVLNYGLPSLSGEAVGRMDLRAIGNDIKQAILDFEPRIDRETLEVEAQIDGSLHSHHNQLKLVIRGHMWNQPVPLELLLSASMDVETGQSSVRDMRG</sequence>
<dbReference type="EMBL" id="RSED01000001">
    <property type="protein sequence ID" value="RRS06139.1"/>
    <property type="molecule type" value="Genomic_DNA"/>
</dbReference>
<evidence type="ECO:0000313" key="4">
    <source>
        <dbReference type="Proteomes" id="UP000269265"/>
    </source>
</evidence>
<dbReference type="NCBIfam" id="TIGR03357">
    <property type="entry name" value="VI_zyme"/>
    <property type="match status" value="1"/>
</dbReference>
<dbReference type="InterPro" id="IPR053176">
    <property type="entry name" value="T6SS_TssE1-like"/>
</dbReference>
<feature type="region of interest" description="Disordered" evidence="1">
    <location>
        <begin position="1"/>
        <end position="28"/>
    </location>
</feature>
<reference evidence="3 4" key="1">
    <citation type="submission" date="2018-12" db="EMBL/GenBank/DDBJ databases">
        <title>The whole draft genome of Aquabacterium sp. SJQ9.</title>
        <authorList>
            <person name="Sun L."/>
            <person name="Gao X."/>
            <person name="Chen W."/>
            <person name="Huang K."/>
        </authorList>
    </citation>
    <scope>NUCLEOTIDE SEQUENCE [LARGE SCALE GENOMIC DNA]</scope>
    <source>
        <strain evidence="3 4">SJQ9</strain>
    </source>
</reference>
<organism evidence="3 4">
    <name type="scientific">Aquabacterium soli</name>
    <dbReference type="NCBI Taxonomy" id="2493092"/>
    <lineage>
        <taxon>Bacteria</taxon>
        <taxon>Pseudomonadati</taxon>
        <taxon>Pseudomonadota</taxon>
        <taxon>Betaproteobacteria</taxon>
        <taxon>Burkholderiales</taxon>
        <taxon>Aquabacterium</taxon>
    </lineage>
</organism>